<dbReference type="EMBL" id="LIZT01000019">
    <property type="protein sequence ID" value="KPJ50533.1"/>
    <property type="molecule type" value="Genomic_DNA"/>
</dbReference>
<proteinExistence type="predicted"/>
<sequence>MLIFSSPAVPYSILWVGTAGEPLQPRHAREMAMGGVSIAIPYHLAGPNPASLSLTRTSSSLTGVQEIVSSGDGEDRVTSYDFRLPELTLAFPLPWDAAIDARYTQAIDADFDLASNGTVDDIPFVHELSRDGSIGNVSIGVGKTFNVVTVGLRGGFNFGSFQDEQRIDFESQEYEDSYDQLLREFSGFAYDAGFLLRLAGFSVGGVHRAKSDCGSDLLLPPSYGIGLAYSHRNLLMGVDYNTSVWGESDDEYENAYSAGVGCEYALGQTKLRAGYR</sequence>
<comment type="caution">
    <text evidence="1">The sequence shown here is derived from an EMBL/GenBank/DDBJ whole genome shotgun (WGS) entry which is preliminary data.</text>
</comment>
<organism evidence="1 2">
    <name type="scientific">candidate division TA06 bacterium DG_26</name>
    <dbReference type="NCBI Taxonomy" id="1703771"/>
    <lineage>
        <taxon>Bacteria</taxon>
        <taxon>Bacteria division TA06</taxon>
    </lineage>
</organism>
<reference evidence="1 2" key="1">
    <citation type="journal article" date="2015" name="Microbiome">
        <title>Genomic resolution of linkages in carbon, nitrogen, and sulfur cycling among widespread estuary sediment bacteria.</title>
        <authorList>
            <person name="Baker B.J."/>
            <person name="Lazar C.S."/>
            <person name="Teske A.P."/>
            <person name="Dick G.J."/>
        </authorList>
    </citation>
    <scope>NUCLEOTIDE SEQUENCE [LARGE SCALE GENOMIC DNA]</scope>
    <source>
        <strain evidence="1">DG_26</strain>
    </source>
</reference>
<protein>
    <submittedName>
        <fullName evidence="1">Uncharacterized protein</fullName>
    </submittedName>
</protein>
<dbReference type="Proteomes" id="UP000051124">
    <property type="component" value="Unassembled WGS sequence"/>
</dbReference>
<dbReference type="AlphaFoldDB" id="A0A0S7WK46"/>
<accession>A0A0S7WK46</accession>
<evidence type="ECO:0000313" key="2">
    <source>
        <dbReference type="Proteomes" id="UP000051124"/>
    </source>
</evidence>
<evidence type="ECO:0000313" key="1">
    <source>
        <dbReference type="EMBL" id="KPJ50533.1"/>
    </source>
</evidence>
<dbReference type="Gene3D" id="2.40.160.60">
    <property type="entry name" value="Outer membrane protein transport protein (OMPP1/FadL/TodX)"/>
    <property type="match status" value="1"/>
</dbReference>
<name>A0A0S7WK46_UNCT6</name>
<gene>
    <name evidence="1" type="ORF">AMJ40_02710</name>
</gene>